<dbReference type="EMBL" id="CAMKVN010022172">
    <property type="protein sequence ID" value="CAI2199730.1"/>
    <property type="molecule type" value="Genomic_DNA"/>
</dbReference>
<name>A0A9W4X0V0_9GLOM</name>
<evidence type="ECO:0000313" key="2">
    <source>
        <dbReference type="Proteomes" id="UP001153678"/>
    </source>
</evidence>
<dbReference type="Proteomes" id="UP001153678">
    <property type="component" value="Unassembled WGS sequence"/>
</dbReference>
<protein>
    <submittedName>
        <fullName evidence="1">18259_t:CDS:1</fullName>
    </submittedName>
</protein>
<feature type="non-terminal residue" evidence="1">
    <location>
        <position position="67"/>
    </location>
</feature>
<dbReference type="AlphaFoldDB" id="A0A9W4X0V0"/>
<keyword evidence="2" id="KW-1185">Reference proteome</keyword>
<accession>A0A9W4X0V0</accession>
<comment type="caution">
    <text evidence="1">The sequence shown here is derived from an EMBL/GenBank/DDBJ whole genome shotgun (WGS) entry which is preliminary data.</text>
</comment>
<organism evidence="1 2">
    <name type="scientific">Funneliformis geosporum</name>
    <dbReference type="NCBI Taxonomy" id="1117311"/>
    <lineage>
        <taxon>Eukaryota</taxon>
        <taxon>Fungi</taxon>
        <taxon>Fungi incertae sedis</taxon>
        <taxon>Mucoromycota</taxon>
        <taxon>Glomeromycotina</taxon>
        <taxon>Glomeromycetes</taxon>
        <taxon>Glomerales</taxon>
        <taxon>Glomeraceae</taxon>
        <taxon>Funneliformis</taxon>
    </lineage>
</organism>
<sequence>QEYPANGVKFSVKKAYPGWLDQENYPGFSGVRIPPDTARQEEYPATVVLVLRGIFWAEDGAPASWNL</sequence>
<reference evidence="1" key="1">
    <citation type="submission" date="2022-08" db="EMBL/GenBank/DDBJ databases">
        <authorList>
            <person name="Kallberg Y."/>
            <person name="Tangrot J."/>
            <person name="Rosling A."/>
        </authorList>
    </citation>
    <scope>NUCLEOTIDE SEQUENCE</scope>
    <source>
        <strain evidence="1">Wild A</strain>
    </source>
</reference>
<feature type="non-terminal residue" evidence="1">
    <location>
        <position position="1"/>
    </location>
</feature>
<gene>
    <name evidence="1" type="ORF">FWILDA_LOCUS19219</name>
</gene>
<evidence type="ECO:0000313" key="1">
    <source>
        <dbReference type="EMBL" id="CAI2199730.1"/>
    </source>
</evidence>
<proteinExistence type="predicted"/>